<dbReference type="RefSeq" id="XP_046600539.1">
    <property type="nucleotide sequence ID" value="XM_046744583.1"/>
</dbReference>
<evidence type="ECO:0000313" key="19">
    <source>
        <dbReference type="RefSeq" id="XP_046600540.1"/>
    </source>
</evidence>
<evidence type="ECO:0000256" key="1">
    <source>
        <dbReference type="ARBA" id="ARBA00000900"/>
    </source>
</evidence>
<dbReference type="InterPro" id="IPR017907">
    <property type="entry name" value="Znf_RING_CS"/>
</dbReference>
<dbReference type="PROSITE" id="PS00518">
    <property type="entry name" value="ZF_RING_1"/>
    <property type="match status" value="1"/>
</dbReference>
<name>A0ABM3GJT9_NEOLC</name>
<feature type="domain" description="RING-type" evidence="14">
    <location>
        <begin position="18"/>
        <end position="63"/>
    </location>
</feature>
<dbReference type="PROSITE" id="PS50089">
    <property type="entry name" value="ZF_RING_2"/>
    <property type="match status" value="1"/>
</dbReference>
<dbReference type="InterPro" id="IPR015036">
    <property type="entry name" value="NRDP1"/>
</dbReference>
<dbReference type="Pfam" id="PF00097">
    <property type="entry name" value="zf-C3HC4"/>
    <property type="match status" value="1"/>
</dbReference>
<reference evidence="16 17" key="1">
    <citation type="submission" date="2025-05" db="UniProtKB">
        <authorList>
            <consortium name="RefSeq"/>
        </authorList>
    </citation>
    <scope>IDENTIFICATION</scope>
    <source>
        <tissue evidence="16 17">Thorax and Abdomen</tissue>
    </source>
</reference>
<evidence type="ECO:0000313" key="15">
    <source>
        <dbReference type="Proteomes" id="UP000829291"/>
    </source>
</evidence>
<dbReference type="SUPFAM" id="SSF160088">
    <property type="entry name" value="NRDP1 C-terminal domain-like"/>
    <property type="match status" value="1"/>
</dbReference>
<dbReference type="SMART" id="SM00504">
    <property type="entry name" value="Ubox"/>
    <property type="match status" value="1"/>
</dbReference>
<keyword evidence="5" id="KW-0808">Transferase</keyword>
<dbReference type="EC" id="2.3.2.27" evidence="3"/>
<evidence type="ECO:0000256" key="12">
    <source>
        <dbReference type="PROSITE-ProRule" id="PRU00175"/>
    </source>
</evidence>
<dbReference type="RefSeq" id="XP_046600537.1">
    <property type="nucleotide sequence ID" value="XM_046744581.1"/>
</dbReference>
<evidence type="ECO:0000313" key="16">
    <source>
        <dbReference type="RefSeq" id="XP_046600537.1"/>
    </source>
</evidence>
<gene>
    <name evidence="16 17 18 19" type="primary">LOC107221065</name>
</gene>
<dbReference type="SMART" id="SM00184">
    <property type="entry name" value="RING"/>
    <property type="match status" value="1"/>
</dbReference>
<protein>
    <recommendedName>
        <fullName evidence="4">E3 ubiquitin-protein ligase NRDP1</fullName>
        <ecNumber evidence="3">2.3.2.27</ecNumber>
    </recommendedName>
    <alternativeName>
        <fullName evidence="10">RING finger protein 41</fullName>
    </alternativeName>
    <alternativeName>
        <fullName evidence="11">RING-type E3 ubiquitin transferase NRDP1</fullName>
    </alternativeName>
</protein>
<dbReference type="SUPFAM" id="SSF57850">
    <property type="entry name" value="RING/U-box"/>
    <property type="match status" value="1"/>
</dbReference>
<keyword evidence="15" id="KW-1185">Reference proteome</keyword>
<organism evidence="15 17">
    <name type="scientific">Neodiprion lecontei</name>
    <name type="common">Redheaded pine sawfly</name>
    <dbReference type="NCBI Taxonomy" id="441921"/>
    <lineage>
        <taxon>Eukaryota</taxon>
        <taxon>Metazoa</taxon>
        <taxon>Ecdysozoa</taxon>
        <taxon>Arthropoda</taxon>
        <taxon>Hexapoda</taxon>
        <taxon>Insecta</taxon>
        <taxon>Pterygota</taxon>
        <taxon>Neoptera</taxon>
        <taxon>Endopterygota</taxon>
        <taxon>Hymenoptera</taxon>
        <taxon>Tenthredinoidea</taxon>
        <taxon>Diprionidae</taxon>
        <taxon>Diprioninae</taxon>
        <taxon>Neodiprion</taxon>
    </lineage>
</organism>
<dbReference type="InterPro" id="IPR001841">
    <property type="entry name" value="Znf_RING"/>
</dbReference>
<evidence type="ECO:0000256" key="4">
    <source>
        <dbReference type="ARBA" id="ARBA00015711"/>
    </source>
</evidence>
<evidence type="ECO:0000256" key="8">
    <source>
        <dbReference type="ARBA" id="ARBA00022786"/>
    </source>
</evidence>
<dbReference type="InterPro" id="IPR003613">
    <property type="entry name" value="Ubox_domain"/>
</dbReference>
<sequence length="323" mass="37201">MGFEVHRFQGEVDEELLCPICSGVLEEPVQVSDVLQAQLCEHAFCRACINEWINRQPTCPVDRAPITSAQLRPVPRILRNLLARLCIGCDNTIYGCQVVVKLDCLVAHLDECEYNPKRPMPCEQGCGLIIPKDELNGHHCIRELRSLIQSQQQKLTDVKRELGEQQFQINEQKREIHLLKDFMRAMRVSNPAMRAIADQMERDEVVRWSATLPRARVTRWGGMISTPDELLQVKTMIKRTLSEYNCPPHVIDELMENCHERKWPPGLNSLETRQSSRRQYENYICKRVPGKQAVLVLHCDNTHMPEDMMVEPGLVMIFAHGIE</sequence>
<dbReference type="SUPFAM" id="SSF49599">
    <property type="entry name" value="TRAF domain-like"/>
    <property type="match status" value="1"/>
</dbReference>
<dbReference type="Pfam" id="PF08941">
    <property type="entry name" value="USP8_interact"/>
    <property type="match status" value="1"/>
</dbReference>
<dbReference type="GeneID" id="107221065"/>
<dbReference type="InterPro" id="IPR037255">
    <property type="entry name" value="NRDP1_C"/>
</dbReference>
<keyword evidence="13" id="KW-0175">Coiled coil</keyword>
<dbReference type="RefSeq" id="XP_046600538.1">
    <property type="nucleotide sequence ID" value="XM_046744582.1"/>
</dbReference>
<dbReference type="Gene3D" id="3.30.40.10">
    <property type="entry name" value="Zinc/RING finger domain, C3HC4 (zinc finger)"/>
    <property type="match status" value="2"/>
</dbReference>
<keyword evidence="9" id="KW-0862">Zinc</keyword>
<evidence type="ECO:0000256" key="10">
    <source>
        <dbReference type="ARBA" id="ARBA00030556"/>
    </source>
</evidence>
<comment type="pathway">
    <text evidence="2">Protein modification; protein ubiquitination.</text>
</comment>
<dbReference type="PANTHER" id="PTHR10131:SF157">
    <property type="entry name" value="RECEPTOR-ASSOCIATED FACTOR, PUTATIVE-RELATED"/>
    <property type="match status" value="1"/>
</dbReference>
<keyword evidence="7 12" id="KW-0863">Zinc-finger</keyword>
<dbReference type="PANTHER" id="PTHR10131">
    <property type="entry name" value="TNF RECEPTOR ASSOCIATED FACTOR"/>
    <property type="match status" value="1"/>
</dbReference>
<accession>A0ABM3GJT9</accession>
<evidence type="ECO:0000256" key="3">
    <source>
        <dbReference type="ARBA" id="ARBA00012483"/>
    </source>
</evidence>
<evidence type="ECO:0000259" key="14">
    <source>
        <dbReference type="PROSITE" id="PS50089"/>
    </source>
</evidence>
<feature type="coiled-coil region" evidence="13">
    <location>
        <begin position="141"/>
        <end position="175"/>
    </location>
</feature>
<evidence type="ECO:0000256" key="9">
    <source>
        <dbReference type="ARBA" id="ARBA00022833"/>
    </source>
</evidence>
<dbReference type="InterPro" id="IPR018957">
    <property type="entry name" value="Znf_C3HC4_RING-type"/>
</dbReference>
<evidence type="ECO:0000256" key="2">
    <source>
        <dbReference type="ARBA" id="ARBA00004906"/>
    </source>
</evidence>
<evidence type="ECO:0000256" key="13">
    <source>
        <dbReference type="SAM" id="Coils"/>
    </source>
</evidence>
<keyword evidence="8" id="KW-0833">Ubl conjugation pathway</keyword>
<keyword evidence="6" id="KW-0479">Metal-binding</keyword>
<evidence type="ECO:0000256" key="7">
    <source>
        <dbReference type="ARBA" id="ARBA00022771"/>
    </source>
</evidence>
<dbReference type="RefSeq" id="XP_046600540.1">
    <property type="nucleotide sequence ID" value="XM_046744584.1"/>
</dbReference>
<evidence type="ECO:0000256" key="6">
    <source>
        <dbReference type="ARBA" id="ARBA00022723"/>
    </source>
</evidence>
<proteinExistence type="predicted"/>
<evidence type="ECO:0000256" key="11">
    <source>
        <dbReference type="ARBA" id="ARBA00031762"/>
    </source>
</evidence>
<dbReference type="Proteomes" id="UP000829291">
    <property type="component" value="Chromosome 7"/>
</dbReference>
<evidence type="ECO:0000313" key="17">
    <source>
        <dbReference type="RefSeq" id="XP_046600538.1"/>
    </source>
</evidence>
<evidence type="ECO:0000313" key="18">
    <source>
        <dbReference type="RefSeq" id="XP_046600539.1"/>
    </source>
</evidence>
<comment type="catalytic activity">
    <reaction evidence="1">
        <text>S-ubiquitinyl-[E2 ubiquitin-conjugating enzyme]-L-cysteine + [acceptor protein]-L-lysine = [E2 ubiquitin-conjugating enzyme]-L-cysteine + N(6)-ubiquitinyl-[acceptor protein]-L-lysine.</text>
        <dbReference type="EC" id="2.3.2.27"/>
    </reaction>
</comment>
<evidence type="ECO:0000256" key="5">
    <source>
        <dbReference type="ARBA" id="ARBA00022679"/>
    </source>
</evidence>
<dbReference type="InterPro" id="IPR013083">
    <property type="entry name" value="Znf_RING/FYVE/PHD"/>
</dbReference>